<feature type="compositionally biased region" description="Polar residues" evidence="7">
    <location>
        <begin position="319"/>
        <end position="340"/>
    </location>
</feature>
<dbReference type="AlphaFoldDB" id="A0A2I0IRQ5"/>
<organism evidence="11 12">
    <name type="scientific">Punica granatum</name>
    <name type="common">Pomegranate</name>
    <dbReference type="NCBI Taxonomy" id="22663"/>
    <lineage>
        <taxon>Eukaryota</taxon>
        <taxon>Viridiplantae</taxon>
        <taxon>Streptophyta</taxon>
        <taxon>Embryophyta</taxon>
        <taxon>Tracheophyta</taxon>
        <taxon>Spermatophyta</taxon>
        <taxon>Magnoliopsida</taxon>
        <taxon>eudicotyledons</taxon>
        <taxon>Gunneridae</taxon>
        <taxon>Pentapetalae</taxon>
        <taxon>rosids</taxon>
        <taxon>malvids</taxon>
        <taxon>Myrtales</taxon>
        <taxon>Lythraceae</taxon>
        <taxon>Punica</taxon>
    </lineage>
</organism>
<dbReference type="STRING" id="22663.A0A2I0IRQ5"/>
<accession>A0A2I0IRQ5</accession>
<keyword evidence="6 8" id="KW-0472">Membrane</keyword>
<evidence type="ECO:0000313" key="11">
    <source>
        <dbReference type="EMBL" id="PKI46678.1"/>
    </source>
</evidence>
<keyword evidence="5 8" id="KW-1133">Transmembrane helix</keyword>
<evidence type="ECO:0000256" key="5">
    <source>
        <dbReference type="ARBA" id="ARBA00022989"/>
    </source>
</evidence>
<feature type="compositionally biased region" description="Polar residues" evidence="7">
    <location>
        <begin position="74"/>
        <end position="95"/>
    </location>
</feature>
<dbReference type="Pfam" id="PF14416">
    <property type="entry name" value="PMR5N"/>
    <property type="match status" value="1"/>
</dbReference>
<protein>
    <submittedName>
        <fullName evidence="11">Uncharacterized protein</fullName>
    </submittedName>
</protein>
<dbReference type="Proteomes" id="UP000233551">
    <property type="component" value="Unassembled WGS sequence"/>
</dbReference>
<feature type="compositionally biased region" description="Polar residues" evidence="7">
    <location>
        <begin position="109"/>
        <end position="130"/>
    </location>
</feature>
<keyword evidence="4" id="KW-0735">Signal-anchor</keyword>
<evidence type="ECO:0000256" key="6">
    <source>
        <dbReference type="ARBA" id="ARBA00023136"/>
    </source>
</evidence>
<gene>
    <name evidence="11" type="ORF">CRG98_033020</name>
</gene>
<evidence type="ECO:0000256" key="7">
    <source>
        <dbReference type="SAM" id="MobiDB-lite"/>
    </source>
</evidence>
<feature type="compositionally biased region" description="Polar residues" evidence="7">
    <location>
        <begin position="249"/>
        <end position="270"/>
    </location>
</feature>
<dbReference type="GO" id="GO:0016413">
    <property type="term" value="F:O-acetyltransferase activity"/>
    <property type="evidence" value="ECO:0007669"/>
    <property type="project" value="InterPro"/>
</dbReference>
<evidence type="ECO:0000256" key="3">
    <source>
        <dbReference type="ARBA" id="ARBA00022692"/>
    </source>
</evidence>
<dbReference type="GO" id="GO:0005794">
    <property type="term" value="C:Golgi apparatus"/>
    <property type="evidence" value="ECO:0007669"/>
    <property type="project" value="TreeGrafter"/>
</dbReference>
<evidence type="ECO:0000256" key="8">
    <source>
        <dbReference type="SAM" id="Phobius"/>
    </source>
</evidence>
<evidence type="ECO:0000313" key="12">
    <source>
        <dbReference type="Proteomes" id="UP000233551"/>
    </source>
</evidence>
<dbReference type="InterPro" id="IPR026057">
    <property type="entry name" value="TBL_C"/>
</dbReference>
<dbReference type="GO" id="GO:0016020">
    <property type="term" value="C:membrane"/>
    <property type="evidence" value="ECO:0007669"/>
    <property type="project" value="UniProtKB-SubCell"/>
</dbReference>
<dbReference type="PANTHER" id="PTHR32285:SF10">
    <property type="entry name" value="XYLAN O-ACETYLTRANSFERASE 1"/>
    <property type="match status" value="1"/>
</dbReference>
<feature type="compositionally biased region" description="Polar residues" evidence="7">
    <location>
        <begin position="144"/>
        <end position="165"/>
    </location>
</feature>
<feature type="compositionally biased region" description="Polar residues" evidence="7">
    <location>
        <begin position="214"/>
        <end position="235"/>
    </location>
</feature>
<dbReference type="PANTHER" id="PTHR32285">
    <property type="entry name" value="PROTEIN TRICHOME BIREFRINGENCE-LIKE 9-RELATED"/>
    <property type="match status" value="1"/>
</dbReference>
<evidence type="ECO:0000256" key="2">
    <source>
        <dbReference type="ARBA" id="ARBA00007727"/>
    </source>
</evidence>
<feature type="transmembrane region" description="Helical" evidence="8">
    <location>
        <begin position="12"/>
        <end position="35"/>
    </location>
</feature>
<keyword evidence="3 8" id="KW-0812">Transmembrane</keyword>
<comment type="caution">
    <text evidence="11">The sequence shown here is derived from an EMBL/GenBank/DDBJ whole genome shotgun (WGS) entry which is preliminary data.</text>
</comment>
<proteinExistence type="inferred from homology"/>
<sequence length="710" mass="79101">MQMLGGRSSSEGLANLPVPSSTVVILLLLLGFFMYDEEYVKSIAKFPLSSTSLSLSSTRSKTHGATPVGLQGEPPTNNNHLVHQQTSNTTEQKPSSPDVATAVGLQGEPPTNNNHLVHQQTSNTTEQKPSSPDVATAVGLQGEPPTNNNHLVHQQTSNTTEQKPSSPDVATAVGLQGEPPTNNNHLVHQQTSNTTEQKPSSPDVATAVGLQGEPPTNNNHLVHQQTSNTTEQKPSSPDVATAVGLQGEPPTNNNHLVHQQTSNTTEQKPSSPDVATAVGLQGEPPTNNNHLVHQQTSNTTEQKPSSPDVATAVGLQGEPPTNNNHLVHQQTSNTTEQKPSSPDVASYHDENEQLKVESPHEKCDIFTGEWVLDDATHPLYKEDECKFLSSQVTCLRNGRKDSLYQKWRWQPSHCSLPKFNATQLLEKLRNKRLMYVGDSLNRNQWESMVCMVQSVIPPDRRFMSMSGSSLVIFHVMDYNATIEYYWAPFLVESNSDNPRNHSLTNRIIKPGSIDKHAQYWKGVNFLIFNTYAWWMNSKTTKVLRGSFHEGSTTYDKIGRTTAYKRVLRTWAKWIEKNVDPSQTTVFFNSMSPVHGRSMDWNNPRGIKCFNETKPISNISTPLNVGTDRRLFAAARKTMQRMKIPVDFMDITTLSEYRKDAHTSLYTARKGKFTQKQMANPALYADCTHWCLPGLPDTWNELIFTRIVSRP</sequence>
<name>A0A2I0IRQ5_PUNGR</name>
<feature type="domain" description="Trichome birefringence-like C-terminal" evidence="9">
    <location>
        <begin position="416"/>
        <end position="704"/>
    </location>
</feature>
<dbReference type="EMBL" id="PGOL01002599">
    <property type="protein sequence ID" value="PKI46678.1"/>
    <property type="molecule type" value="Genomic_DNA"/>
</dbReference>
<reference evidence="11 12" key="1">
    <citation type="submission" date="2017-11" db="EMBL/GenBank/DDBJ databases">
        <title>De-novo sequencing of pomegranate (Punica granatum L.) genome.</title>
        <authorList>
            <person name="Akparov Z."/>
            <person name="Amiraslanov A."/>
            <person name="Hajiyeva S."/>
            <person name="Abbasov M."/>
            <person name="Kaur K."/>
            <person name="Hamwieh A."/>
            <person name="Solovyev V."/>
            <person name="Salamov A."/>
            <person name="Braich B."/>
            <person name="Kosarev P."/>
            <person name="Mahmoud A."/>
            <person name="Hajiyev E."/>
            <person name="Babayeva S."/>
            <person name="Izzatullayeva V."/>
            <person name="Mammadov A."/>
            <person name="Mammadov A."/>
            <person name="Sharifova S."/>
            <person name="Ojaghi J."/>
            <person name="Eynullazada K."/>
            <person name="Bayramov B."/>
            <person name="Abdulazimova A."/>
            <person name="Shahmuradov I."/>
        </authorList>
    </citation>
    <scope>NUCLEOTIDE SEQUENCE [LARGE SCALE GENOMIC DNA]</scope>
    <source>
        <strain evidence="12">cv. AG2017</strain>
        <tissue evidence="11">Leaf</tissue>
    </source>
</reference>
<feature type="compositionally biased region" description="Polar residues" evidence="7">
    <location>
        <begin position="179"/>
        <end position="200"/>
    </location>
</feature>
<evidence type="ECO:0000256" key="1">
    <source>
        <dbReference type="ARBA" id="ARBA00004167"/>
    </source>
</evidence>
<feature type="domain" description="Trichome birefringence-like N-terminal" evidence="10">
    <location>
        <begin position="361"/>
        <end position="415"/>
    </location>
</feature>
<evidence type="ECO:0000256" key="4">
    <source>
        <dbReference type="ARBA" id="ARBA00022968"/>
    </source>
</evidence>
<dbReference type="InterPro" id="IPR029962">
    <property type="entry name" value="TBL"/>
</dbReference>
<feature type="compositionally biased region" description="Polar residues" evidence="7">
    <location>
        <begin position="284"/>
        <end position="305"/>
    </location>
</feature>
<comment type="subcellular location">
    <subcellularLocation>
        <location evidence="1">Membrane</location>
        <topology evidence="1">Single-pass membrane protein</topology>
    </subcellularLocation>
</comment>
<feature type="region of interest" description="Disordered" evidence="7">
    <location>
        <begin position="51"/>
        <end position="348"/>
    </location>
</feature>
<evidence type="ECO:0000259" key="9">
    <source>
        <dbReference type="Pfam" id="PF13839"/>
    </source>
</evidence>
<dbReference type="Pfam" id="PF13839">
    <property type="entry name" value="PC-Esterase"/>
    <property type="match status" value="1"/>
</dbReference>
<evidence type="ECO:0000259" key="10">
    <source>
        <dbReference type="Pfam" id="PF14416"/>
    </source>
</evidence>
<comment type="similarity">
    <text evidence="2">Belongs to the PC-esterase family. TBL subfamily.</text>
</comment>
<keyword evidence="12" id="KW-1185">Reference proteome</keyword>
<dbReference type="InterPro" id="IPR025846">
    <property type="entry name" value="TBL_N"/>
</dbReference>